<comment type="caution">
    <text evidence="2">The sequence shown here is derived from an EMBL/GenBank/DDBJ whole genome shotgun (WGS) entry which is preliminary data.</text>
</comment>
<protein>
    <recommendedName>
        <fullName evidence="4">Pentapeptide repeat-containing protein</fullName>
    </recommendedName>
</protein>
<feature type="transmembrane region" description="Helical" evidence="1">
    <location>
        <begin position="452"/>
        <end position="470"/>
    </location>
</feature>
<evidence type="ECO:0008006" key="4">
    <source>
        <dbReference type="Google" id="ProtNLM"/>
    </source>
</evidence>
<name>A0ABX0H7T1_9BACT</name>
<evidence type="ECO:0000256" key="1">
    <source>
        <dbReference type="SAM" id="Phobius"/>
    </source>
</evidence>
<keyword evidence="1" id="KW-0472">Membrane</keyword>
<dbReference type="EMBL" id="JAANYN010000005">
    <property type="protein sequence ID" value="NHE57944.1"/>
    <property type="molecule type" value="Genomic_DNA"/>
</dbReference>
<evidence type="ECO:0000313" key="3">
    <source>
        <dbReference type="Proteomes" id="UP000649799"/>
    </source>
</evidence>
<sequence>MILSFKHFEIQGDRLLYNGNEQITGLSADLYKLNYNFIFVNSKFKGEFDIKFESKKIILKGCSFEGDIEFSGNKNIFKIESFNSNFTINEPESDVTIKSTNIDGLGKIKDISSFQLSIEIYYLSDLVIENVKSENISIQSNITQEKPLNLDIYVENSGTFTILDVYINTINYNNSIFEKFVFDTCTFKHPNKYFNFLMPLAKSLIIRNIKSNFETINLCVDDFDLYDLLREIELKDIECELLILDFKQHIPLAFERILFSSDNRFVIETHNACGMLSVQNLELSGYFSKQNIIKDIEIKNLKFDFFQTDSEFIFRNLSFIEKGELVIGNSNLNNVTFNPSILHEFNKITTFGSDFFGMNITGFKFLNINHFAKEYIDINKRLFPTNNIKLFRYLKNFSLADGDLDSFQKYRSYELNETYFHSRQLKRYEKFILWFNKITNNHTTDWFKAFKLILITFSFYLYLITSYLLYSQNDFQFMDVSKILPNLLSPVSFLINNDEFCFPNLIYFFDVFYNIIIGLLLYQMIAAFRKFNR</sequence>
<gene>
    <name evidence="2" type="ORF">G9Q97_14105</name>
</gene>
<reference evidence="2 3" key="1">
    <citation type="submission" date="2020-03" db="EMBL/GenBank/DDBJ databases">
        <title>Cyclobacterium plantarum sp. nov., a marine bacterium isolated from a coastal-marine wetland.</title>
        <authorList>
            <person name="Sanchez-Porro C."/>
            <person name="Ventosa A."/>
            <person name="Amoozegar M."/>
        </authorList>
    </citation>
    <scope>NUCLEOTIDE SEQUENCE [LARGE SCALE GENOMIC DNA]</scope>
    <source>
        <strain evidence="2 3">GBPx2</strain>
    </source>
</reference>
<feature type="transmembrane region" description="Helical" evidence="1">
    <location>
        <begin position="505"/>
        <end position="528"/>
    </location>
</feature>
<dbReference type="RefSeq" id="WP_166147870.1">
    <property type="nucleotide sequence ID" value="NZ_JAANYN010000005.1"/>
</dbReference>
<dbReference type="Proteomes" id="UP000649799">
    <property type="component" value="Unassembled WGS sequence"/>
</dbReference>
<keyword evidence="1" id="KW-1133">Transmembrane helix</keyword>
<keyword evidence="1" id="KW-0812">Transmembrane</keyword>
<keyword evidence="3" id="KW-1185">Reference proteome</keyword>
<proteinExistence type="predicted"/>
<accession>A0ABX0H7T1</accession>
<evidence type="ECO:0000313" key="2">
    <source>
        <dbReference type="EMBL" id="NHE57944.1"/>
    </source>
</evidence>
<organism evidence="2 3">
    <name type="scientific">Cyclobacterium plantarum</name>
    <dbReference type="NCBI Taxonomy" id="2716263"/>
    <lineage>
        <taxon>Bacteria</taxon>
        <taxon>Pseudomonadati</taxon>
        <taxon>Bacteroidota</taxon>
        <taxon>Cytophagia</taxon>
        <taxon>Cytophagales</taxon>
        <taxon>Cyclobacteriaceae</taxon>
        <taxon>Cyclobacterium</taxon>
    </lineage>
</organism>